<dbReference type="PROSITE" id="PS01359">
    <property type="entry name" value="ZF_PHD_1"/>
    <property type="match status" value="1"/>
</dbReference>
<dbReference type="SMART" id="SM00249">
    <property type="entry name" value="PHD"/>
    <property type="match status" value="1"/>
</dbReference>
<dbReference type="Gene3D" id="3.30.40.10">
    <property type="entry name" value="Zinc/RING finger domain, C3HC4 (zinc finger)"/>
    <property type="match status" value="1"/>
</dbReference>
<dbReference type="InterPro" id="IPR009057">
    <property type="entry name" value="Homeodomain-like_sf"/>
</dbReference>
<dbReference type="InterPro" id="IPR001965">
    <property type="entry name" value="Znf_PHD"/>
</dbReference>
<protein>
    <submittedName>
        <fullName evidence="10">Uncharacterized protein LOC107432393 isoform X1</fullName>
    </submittedName>
</protein>
<feature type="compositionally biased region" description="Basic and acidic residues" evidence="5">
    <location>
        <begin position="437"/>
        <end position="456"/>
    </location>
</feature>
<sequence length="912" mass="102231">MLQLFFAIAFSAVPLTLYVPPIRSLNLFVESVENIIRQTTIYTLRAYPRIRLGCSRIFNALFHLTSFRETVSMDNMPDSESVAWLWVIEAIASFKEVGPSLLYDLVKTAPKLPDNLGKNTRERIALRCLEALFVPCNGNTSDVPSVQGSKVRFELSESCEDVLQRILQETSVSDLRTAGQELSKWDIYPFIMHKRACMREYTLGQLKDAILDGTHSYADFLGEKSGLALKKGADRTSLKDNHSISLSFKPNQSCSDVQTVRLRGNSDPPILENKNKELEENLHDGDRNKELENNLHDGDILVSKRGRVNFSNGDLASCDDHYNIDDSNDQCINSKKVKLHVSPTFELITKNPVPLHETEHAEDSTVREVLVSEREGCDLAENQVGTVEEGMVVEDGCNEYILLKRGEQSDGNDAFLKSQSEIHCNDAVMPKDSGDDETQHNLSVDEAKGDGEHPADPRNAPPIDGSLNKSSSKESKFDSEHDSQLRALNPASQNGYRQNVIAGEAEENMDCCQEAGRSSNSDGYQSEGIDVITKKHEFLSSQCTIRHSSSTVDEWTGLNLCMKCNEGGQLLACKSSSCPLLLHENCLGSAARFDDKGDFYCPFCAYSRAITEYLESKKKTSLAKKELDAFIRAGSKKQTTEFIGKLSKKENSCTKVNGEVDFLNKTHENKHSGQREENQENQDERHASKVYDVQFQKFIVDKQQADPSASCNNVSQECEENRTSLTCGMTHGPTGEEKGEEEVVKECTTARGHEEQPNQVVENSGNVVCENSDMIVENQEPANERIQQEVLKEHITDTPEKPVPVCVIDNNEDEISEDDESVISNYRIRVLRTGKQYTYPIAPQSRRKKAPWTTTEEELLMEGVKKFSSASKRAIPWTEILEFGSSVFLKGRTAMDLKDKWRNMSKGFRTPK</sequence>
<dbReference type="SUPFAM" id="SSF57903">
    <property type="entry name" value="FYVE/PHD zinc finger"/>
    <property type="match status" value="1"/>
</dbReference>
<evidence type="ECO:0000256" key="3">
    <source>
        <dbReference type="ARBA" id="ARBA00022833"/>
    </source>
</evidence>
<dbReference type="Gene3D" id="1.10.10.60">
    <property type="entry name" value="Homeodomain-like"/>
    <property type="match status" value="1"/>
</dbReference>
<evidence type="ECO:0000256" key="2">
    <source>
        <dbReference type="ARBA" id="ARBA00022771"/>
    </source>
</evidence>
<evidence type="ECO:0000256" key="5">
    <source>
        <dbReference type="SAM" id="MobiDB-lite"/>
    </source>
</evidence>
<dbReference type="InterPro" id="IPR011011">
    <property type="entry name" value="Znf_FYVE_PHD"/>
</dbReference>
<dbReference type="RefSeq" id="XP_048320990.2">
    <property type="nucleotide sequence ID" value="XM_048465033.2"/>
</dbReference>
<reference evidence="10" key="1">
    <citation type="submission" date="2025-08" db="UniProtKB">
        <authorList>
            <consortium name="RefSeq"/>
        </authorList>
    </citation>
    <scope>IDENTIFICATION</scope>
    <source>
        <tissue evidence="10">Seedling</tissue>
    </source>
</reference>
<accession>A0ABM3I5H9</accession>
<evidence type="ECO:0000256" key="1">
    <source>
        <dbReference type="ARBA" id="ARBA00022723"/>
    </source>
</evidence>
<dbReference type="InterPro" id="IPR001005">
    <property type="entry name" value="SANT/Myb"/>
</dbReference>
<dbReference type="SMART" id="SM00717">
    <property type="entry name" value="SANT"/>
    <property type="match status" value="1"/>
</dbReference>
<dbReference type="InterPro" id="IPR019786">
    <property type="entry name" value="Zinc_finger_PHD-type_CS"/>
</dbReference>
<dbReference type="InterPro" id="IPR019787">
    <property type="entry name" value="Znf_PHD-finger"/>
</dbReference>
<evidence type="ECO:0000259" key="8">
    <source>
        <dbReference type="PROSITE" id="PS50090"/>
    </source>
</evidence>
<evidence type="ECO:0000313" key="9">
    <source>
        <dbReference type="Proteomes" id="UP001652623"/>
    </source>
</evidence>
<feature type="region of interest" description="Disordered" evidence="5">
    <location>
        <begin position="426"/>
        <end position="496"/>
    </location>
</feature>
<dbReference type="PANTHER" id="PTHR47863:SF4">
    <property type="entry name" value="RING_FYVE_PHD ZINC FINGER SUPERFAMILY PROTEIN"/>
    <property type="match status" value="1"/>
</dbReference>
<feature type="signal peptide" evidence="6">
    <location>
        <begin position="1"/>
        <end position="18"/>
    </location>
</feature>
<keyword evidence="2 4" id="KW-0863">Zinc-finger</keyword>
<dbReference type="InterPro" id="IPR013083">
    <property type="entry name" value="Znf_RING/FYVE/PHD"/>
</dbReference>
<proteinExistence type="predicted"/>
<evidence type="ECO:0000259" key="7">
    <source>
        <dbReference type="PROSITE" id="PS50016"/>
    </source>
</evidence>
<keyword evidence="3" id="KW-0862">Zinc</keyword>
<feature type="compositionally biased region" description="Basic and acidic residues" evidence="5">
    <location>
        <begin position="471"/>
        <end position="484"/>
    </location>
</feature>
<feature type="domain" description="Myb-like" evidence="8">
    <location>
        <begin position="844"/>
        <end position="905"/>
    </location>
</feature>
<organism evidence="9 10">
    <name type="scientific">Ziziphus jujuba</name>
    <name type="common">Chinese jujube</name>
    <name type="synonym">Ziziphus sativa</name>
    <dbReference type="NCBI Taxonomy" id="326968"/>
    <lineage>
        <taxon>Eukaryota</taxon>
        <taxon>Viridiplantae</taxon>
        <taxon>Streptophyta</taxon>
        <taxon>Embryophyta</taxon>
        <taxon>Tracheophyta</taxon>
        <taxon>Spermatophyta</taxon>
        <taxon>Magnoliopsida</taxon>
        <taxon>eudicotyledons</taxon>
        <taxon>Gunneridae</taxon>
        <taxon>Pentapetalae</taxon>
        <taxon>rosids</taxon>
        <taxon>fabids</taxon>
        <taxon>Rosales</taxon>
        <taxon>Rhamnaceae</taxon>
        <taxon>Paliureae</taxon>
        <taxon>Ziziphus</taxon>
    </lineage>
</organism>
<evidence type="ECO:0000313" key="10">
    <source>
        <dbReference type="RefSeq" id="XP_048320990.2"/>
    </source>
</evidence>
<dbReference type="SUPFAM" id="SSF46689">
    <property type="entry name" value="Homeodomain-like"/>
    <property type="match status" value="1"/>
</dbReference>
<keyword evidence="6" id="KW-0732">Signal</keyword>
<feature type="domain" description="PHD-type" evidence="7">
    <location>
        <begin position="558"/>
        <end position="607"/>
    </location>
</feature>
<keyword evidence="9" id="KW-1185">Reference proteome</keyword>
<dbReference type="GeneID" id="107432393"/>
<evidence type="ECO:0000256" key="6">
    <source>
        <dbReference type="SAM" id="SignalP"/>
    </source>
</evidence>
<dbReference type="PROSITE" id="PS50016">
    <property type="entry name" value="ZF_PHD_2"/>
    <property type="match status" value="1"/>
</dbReference>
<dbReference type="PANTHER" id="PTHR47863">
    <property type="entry name" value="RING/FYVE/PHD ZINC FINGER SUPERFAMILY PROTEIN"/>
    <property type="match status" value="1"/>
</dbReference>
<feature type="chain" id="PRO_5045429130" evidence="6">
    <location>
        <begin position="19"/>
        <end position="912"/>
    </location>
</feature>
<dbReference type="CDD" id="cd11660">
    <property type="entry name" value="SANT_TRF"/>
    <property type="match status" value="1"/>
</dbReference>
<gene>
    <name evidence="10" type="primary">LOC107432393</name>
</gene>
<keyword evidence="1" id="KW-0479">Metal-binding</keyword>
<dbReference type="PROSITE" id="PS50090">
    <property type="entry name" value="MYB_LIKE"/>
    <property type="match status" value="1"/>
</dbReference>
<evidence type="ECO:0000256" key="4">
    <source>
        <dbReference type="PROSITE-ProRule" id="PRU00146"/>
    </source>
</evidence>
<feature type="region of interest" description="Disordered" evidence="5">
    <location>
        <begin position="665"/>
        <end position="686"/>
    </location>
</feature>
<dbReference type="Proteomes" id="UP001652623">
    <property type="component" value="Chromosome 11"/>
</dbReference>
<name>A0ABM3I5H9_ZIZJJ</name>